<comment type="catalytic activity">
    <reaction evidence="12 13">
        <text>L-threonine + hydrogencarbonate + ATP = L-threonylcarbamoyladenylate + diphosphate + H2O</text>
        <dbReference type="Rhea" id="RHEA:36407"/>
        <dbReference type="ChEBI" id="CHEBI:15377"/>
        <dbReference type="ChEBI" id="CHEBI:17544"/>
        <dbReference type="ChEBI" id="CHEBI:30616"/>
        <dbReference type="ChEBI" id="CHEBI:33019"/>
        <dbReference type="ChEBI" id="CHEBI:57926"/>
        <dbReference type="ChEBI" id="CHEBI:73682"/>
        <dbReference type="EC" id="2.7.7.87"/>
    </reaction>
</comment>
<dbReference type="PIRSF" id="PIRSF004930">
    <property type="entry name" value="Tln_factor_SUA5"/>
    <property type="match status" value="1"/>
</dbReference>
<dbReference type="SUPFAM" id="SSF55821">
    <property type="entry name" value="YrdC/RibB"/>
    <property type="match status" value="1"/>
</dbReference>
<dbReference type="GO" id="GO:0008033">
    <property type="term" value="P:tRNA processing"/>
    <property type="evidence" value="ECO:0007669"/>
    <property type="project" value="UniProtKB-KW"/>
</dbReference>
<dbReference type="Gene3D" id="3.90.870.10">
    <property type="entry name" value="DHBP synthase"/>
    <property type="match status" value="1"/>
</dbReference>
<dbReference type="InterPro" id="IPR010923">
    <property type="entry name" value="T(6)A37_SUA5"/>
</dbReference>
<evidence type="ECO:0000256" key="7">
    <source>
        <dbReference type="ARBA" id="ARBA00022694"/>
    </source>
</evidence>
<dbReference type="OrthoDB" id="9814580at2"/>
<dbReference type="GO" id="GO:0000049">
    <property type="term" value="F:tRNA binding"/>
    <property type="evidence" value="ECO:0007669"/>
    <property type="project" value="TreeGrafter"/>
</dbReference>
<organism evidence="16 17">
    <name type="scientific">Hymenobacter elongatus</name>
    <dbReference type="NCBI Taxonomy" id="877208"/>
    <lineage>
        <taxon>Bacteria</taxon>
        <taxon>Pseudomonadati</taxon>
        <taxon>Bacteroidota</taxon>
        <taxon>Cytophagia</taxon>
        <taxon>Cytophagales</taxon>
        <taxon>Hymenobacteraceae</taxon>
        <taxon>Hymenobacter</taxon>
    </lineage>
</organism>
<feature type="binding site" evidence="14">
    <location>
        <position position="135"/>
    </location>
    <ligand>
        <name>ATP</name>
        <dbReference type="ChEBI" id="CHEBI:30616"/>
    </ligand>
</feature>
<dbReference type="NCBIfam" id="TIGR00057">
    <property type="entry name" value="L-threonylcarbamoyladenylate synthase"/>
    <property type="match status" value="1"/>
</dbReference>
<evidence type="ECO:0000256" key="6">
    <source>
        <dbReference type="ARBA" id="ARBA00022679"/>
    </source>
</evidence>
<feature type="binding site" evidence="14">
    <location>
        <position position="54"/>
    </location>
    <ligand>
        <name>ATP</name>
        <dbReference type="ChEBI" id="CHEBI:30616"/>
    </ligand>
</feature>
<evidence type="ECO:0000256" key="5">
    <source>
        <dbReference type="ARBA" id="ARBA00022490"/>
    </source>
</evidence>
<evidence type="ECO:0000259" key="15">
    <source>
        <dbReference type="PROSITE" id="PS51163"/>
    </source>
</evidence>
<dbReference type="EMBL" id="SRLD01000020">
    <property type="protein sequence ID" value="TGE15790.1"/>
    <property type="molecule type" value="Genomic_DNA"/>
</dbReference>
<accession>A0A4Z0PKM9</accession>
<dbReference type="GO" id="GO:0003725">
    <property type="term" value="F:double-stranded RNA binding"/>
    <property type="evidence" value="ECO:0007669"/>
    <property type="project" value="UniProtKB-UniRule"/>
</dbReference>
<comment type="function">
    <text evidence="13">Required for the formation of a threonylcarbamoyl group on adenosine at position 37 (t(6)A37) in tRNAs that read codons beginning with adenine.</text>
</comment>
<dbReference type="PANTHER" id="PTHR17490">
    <property type="entry name" value="SUA5"/>
    <property type="match status" value="1"/>
</dbReference>
<protein>
    <recommendedName>
        <fullName evidence="4 13">Threonylcarbamoyl-AMP synthase</fullName>
        <shortName evidence="13">TC-AMP synthase</shortName>
        <ecNumber evidence="3 13">2.7.7.87</ecNumber>
    </recommendedName>
    <alternativeName>
        <fullName evidence="11 13">L-threonylcarbamoyladenylate synthase</fullName>
    </alternativeName>
</protein>
<evidence type="ECO:0000256" key="1">
    <source>
        <dbReference type="ARBA" id="ARBA00004496"/>
    </source>
</evidence>
<feature type="binding site" evidence="14">
    <location>
        <position position="27"/>
    </location>
    <ligand>
        <name>L-threonine</name>
        <dbReference type="ChEBI" id="CHEBI:57926"/>
    </ligand>
</feature>
<evidence type="ECO:0000256" key="9">
    <source>
        <dbReference type="ARBA" id="ARBA00022741"/>
    </source>
</evidence>
<evidence type="ECO:0000256" key="10">
    <source>
        <dbReference type="ARBA" id="ARBA00022840"/>
    </source>
</evidence>
<feature type="binding site" evidence="14">
    <location>
        <position position="133"/>
    </location>
    <ligand>
        <name>L-threonine</name>
        <dbReference type="ChEBI" id="CHEBI:57926"/>
    </ligand>
</feature>
<evidence type="ECO:0000256" key="4">
    <source>
        <dbReference type="ARBA" id="ARBA00015492"/>
    </source>
</evidence>
<dbReference type="EC" id="2.7.7.87" evidence="3 13"/>
<dbReference type="GO" id="GO:0005737">
    <property type="term" value="C:cytoplasm"/>
    <property type="evidence" value="ECO:0007669"/>
    <property type="project" value="UniProtKB-SubCell"/>
</dbReference>
<feature type="binding site" evidence="14">
    <location>
        <position position="223"/>
    </location>
    <ligand>
        <name>ATP</name>
        <dbReference type="ChEBI" id="CHEBI:30616"/>
    </ligand>
</feature>
<dbReference type="Proteomes" id="UP000297739">
    <property type="component" value="Unassembled WGS sequence"/>
</dbReference>
<evidence type="ECO:0000256" key="12">
    <source>
        <dbReference type="ARBA" id="ARBA00048366"/>
    </source>
</evidence>
<reference evidence="16 17" key="1">
    <citation type="submission" date="2019-04" db="EMBL/GenBank/DDBJ databases">
        <authorList>
            <person name="Feng G."/>
            <person name="Zhang J."/>
            <person name="Zhu H."/>
        </authorList>
    </citation>
    <scope>NUCLEOTIDE SEQUENCE [LARGE SCALE GENOMIC DNA]</scope>
    <source>
        <strain evidence="16 17">JCM 17223</strain>
    </source>
</reference>
<keyword evidence="8 13" id="KW-0548">Nucleotidyltransferase</keyword>
<comment type="caution">
    <text evidence="16">The sequence shown here is derived from an EMBL/GenBank/DDBJ whole genome shotgun (WGS) entry which is preliminary data.</text>
</comment>
<evidence type="ECO:0000256" key="8">
    <source>
        <dbReference type="ARBA" id="ARBA00022695"/>
    </source>
</evidence>
<keyword evidence="6 13" id="KW-0808">Transferase</keyword>
<dbReference type="GO" id="GO:0005524">
    <property type="term" value="F:ATP binding"/>
    <property type="evidence" value="ECO:0007669"/>
    <property type="project" value="UniProtKB-UniRule"/>
</dbReference>
<feature type="binding site" evidence="14">
    <location>
        <position position="59"/>
    </location>
    <ligand>
        <name>ATP</name>
        <dbReference type="ChEBI" id="CHEBI:30616"/>
    </ligand>
</feature>
<dbReference type="AlphaFoldDB" id="A0A4Z0PKM9"/>
<evidence type="ECO:0000313" key="17">
    <source>
        <dbReference type="Proteomes" id="UP000297739"/>
    </source>
</evidence>
<dbReference type="Gene3D" id="3.40.50.11030">
    <property type="entry name" value="Threonylcarbamoyl-AMP synthase, C-terminal domain"/>
    <property type="match status" value="1"/>
</dbReference>
<name>A0A4Z0PKM9_9BACT</name>
<dbReference type="InterPro" id="IPR005145">
    <property type="entry name" value="Sua5_C"/>
</dbReference>
<dbReference type="GO" id="GO:0061710">
    <property type="term" value="F:L-threonylcarbamoyladenylate synthase"/>
    <property type="evidence" value="ECO:0007669"/>
    <property type="project" value="UniProtKB-EC"/>
</dbReference>
<keyword evidence="9 13" id="KW-0547">Nucleotide-binding</keyword>
<dbReference type="InterPro" id="IPR050156">
    <property type="entry name" value="TC-AMP_synthase_SUA5"/>
</dbReference>
<keyword evidence="17" id="KW-1185">Reference proteome</keyword>
<feature type="binding site" evidence="14">
    <location>
        <position position="173"/>
    </location>
    <ligand>
        <name>L-threonine</name>
        <dbReference type="ChEBI" id="CHEBI:57926"/>
    </ligand>
</feature>
<evidence type="ECO:0000313" key="16">
    <source>
        <dbReference type="EMBL" id="TGE15790.1"/>
    </source>
</evidence>
<evidence type="ECO:0000256" key="11">
    <source>
        <dbReference type="ARBA" id="ARBA00029774"/>
    </source>
</evidence>
<evidence type="ECO:0000256" key="13">
    <source>
        <dbReference type="PIRNR" id="PIRNR004930"/>
    </source>
</evidence>
<gene>
    <name evidence="16" type="ORF">E5J99_11360</name>
</gene>
<keyword evidence="10 13" id="KW-0067">ATP-binding</keyword>
<feature type="binding site" evidence="14">
    <location>
        <position position="143"/>
    </location>
    <ligand>
        <name>ATP</name>
        <dbReference type="ChEBI" id="CHEBI:30616"/>
    </ligand>
</feature>
<dbReference type="PROSITE" id="PS51163">
    <property type="entry name" value="YRDC"/>
    <property type="match status" value="1"/>
</dbReference>
<evidence type="ECO:0000256" key="2">
    <source>
        <dbReference type="ARBA" id="ARBA00007663"/>
    </source>
</evidence>
<dbReference type="FunFam" id="3.90.870.10:FF:000009">
    <property type="entry name" value="Threonylcarbamoyl-AMP synthase, putative"/>
    <property type="match status" value="1"/>
</dbReference>
<feature type="domain" description="YrdC-like" evidence="15">
    <location>
        <begin position="5"/>
        <end position="191"/>
    </location>
</feature>
<keyword evidence="5 13" id="KW-0963">Cytoplasm</keyword>
<evidence type="ECO:0000256" key="14">
    <source>
        <dbReference type="PIRSR" id="PIRSR004930-1"/>
    </source>
</evidence>
<dbReference type="InterPro" id="IPR038385">
    <property type="entry name" value="Sua5/YwlC_C"/>
</dbReference>
<dbReference type="Pfam" id="PF01300">
    <property type="entry name" value="Sua5_yciO_yrdC"/>
    <property type="match status" value="1"/>
</dbReference>
<comment type="similarity">
    <text evidence="2 13">Belongs to the SUA5 family.</text>
</comment>
<keyword evidence="7 13" id="KW-0819">tRNA processing</keyword>
<feature type="binding site" evidence="14">
    <location>
        <position position="113"/>
    </location>
    <ligand>
        <name>L-threonine</name>
        <dbReference type="ChEBI" id="CHEBI:57926"/>
    </ligand>
</feature>
<feature type="binding site" evidence="14">
    <location>
        <position position="50"/>
    </location>
    <ligand>
        <name>ATP</name>
        <dbReference type="ChEBI" id="CHEBI:30616"/>
    </ligand>
</feature>
<feature type="binding site" evidence="14">
    <location>
        <position position="187"/>
    </location>
    <ligand>
        <name>ATP</name>
        <dbReference type="ChEBI" id="CHEBI:30616"/>
    </ligand>
</feature>
<evidence type="ECO:0000256" key="3">
    <source>
        <dbReference type="ARBA" id="ARBA00012584"/>
    </source>
</evidence>
<dbReference type="InterPro" id="IPR017945">
    <property type="entry name" value="DHBP_synth_RibB-like_a/b_dom"/>
</dbReference>
<dbReference type="GO" id="GO:0006450">
    <property type="term" value="P:regulation of translational fidelity"/>
    <property type="evidence" value="ECO:0007669"/>
    <property type="project" value="TreeGrafter"/>
</dbReference>
<dbReference type="PANTHER" id="PTHR17490:SF16">
    <property type="entry name" value="THREONYLCARBAMOYL-AMP SYNTHASE"/>
    <property type="match status" value="1"/>
</dbReference>
<proteinExistence type="inferred from homology"/>
<dbReference type="Pfam" id="PF03481">
    <property type="entry name" value="Sua5_C"/>
    <property type="match status" value="1"/>
</dbReference>
<sequence length="319" mass="35284">MTITSKDIQKAVEILNKEELVAIPTETVYGLAGNIYSEKAIRKIFEMKNRPLFNPLIVHIHSINQLNEFISYIPKKALLLANAFWPGALTLVLKKKSHVPDLITSGKDSVAIRIPNHPVTLALLEQLNFPLAAPSANPFGCISPTKAIHVEEYFGNNIQMVLDGGNCKNGIESTIIGFPYDEPVVYRLGAISIEDIEKVVGKIEIKNKKESTPDAPGMLSKHYAPLTNTYLASNIEQFIKSFPDKKIGLLLFCSEVNAPQIIHQEILSKNGNLEEAATNLYSALHLLDKLNLDAIIAERLPDIGLGKSINDRLERATKK</sequence>
<dbReference type="RefSeq" id="WP_135497928.1">
    <property type="nucleotide sequence ID" value="NZ_SRLD01000020.1"/>
</dbReference>
<comment type="subcellular location">
    <subcellularLocation>
        <location evidence="1 13">Cytoplasm</location>
    </subcellularLocation>
</comment>
<dbReference type="InterPro" id="IPR006070">
    <property type="entry name" value="Sua5-like_dom"/>
</dbReference>